<dbReference type="Pfam" id="PF13855">
    <property type="entry name" value="LRR_8"/>
    <property type="match status" value="8"/>
</dbReference>
<gene>
    <name evidence="5" type="ORF">CYNAS_LOCUS18508</name>
</gene>
<keyword evidence="3" id="KW-0677">Repeat</keyword>
<dbReference type="EMBL" id="CATQJL010000316">
    <property type="protein sequence ID" value="CAJ0606525.1"/>
    <property type="molecule type" value="Genomic_DNA"/>
</dbReference>
<protein>
    <recommendedName>
        <fullName evidence="7">Chaoptin</fullName>
    </recommendedName>
</protein>
<evidence type="ECO:0000256" key="2">
    <source>
        <dbReference type="ARBA" id="ARBA00022729"/>
    </source>
</evidence>
<dbReference type="Gene3D" id="3.80.10.10">
    <property type="entry name" value="Ribonuclease Inhibitor"/>
    <property type="match status" value="9"/>
</dbReference>
<keyword evidence="6" id="KW-1185">Reference proteome</keyword>
<dbReference type="InterPro" id="IPR032675">
    <property type="entry name" value="LRR_dom_sf"/>
</dbReference>
<dbReference type="SMART" id="SM00369">
    <property type="entry name" value="LRR_TYP"/>
    <property type="match status" value="29"/>
</dbReference>
<keyword evidence="1" id="KW-0433">Leucine-rich repeat</keyword>
<accession>A0AA36HA36</accession>
<dbReference type="InterPro" id="IPR050328">
    <property type="entry name" value="Dev_Immune_Receptor"/>
</dbReference>
<comment type="caution">
    <text evidence="5">The sequence shown here is derived from an EMBL/GenBank/DDBJ whole genome shotgun (WGS) entry which is preliminary data.</text>
</comment>
<evidence type="ECO:0008006" key="7">
    <source>
        <dbReference type="Google" id="ProtNLM"/>
    </source>
</evidence>
<dbReference type="SMART" id="SM00365">
    <property type="entry name" value="LRR_SD22"/>
    <property type="match status" value="18"/>
</dbReference>
<evidence type="ECO:0000256" key="1">
    <source>
        <dbReference type="ARBA" id="ARBA00022614"/>
    </source>
</evidence>
<evidence type="ECO:0000313" key="5">
    <source>
        <dbReference type="EMBL" id="CAJ0606525.1"/>
    </source>
</evidence>
<reference evidence="5" key="1">
    <citation type="submission" date="2023-07" db="EMBL/GenBank/DDBJ databases">
        <authorList>
            <consortium name="CYATHOMIX"/>
        </authorList>
    </citation>
    <scope>NUCLEOTIDE SEQUENCE</scope>
    <source>
        <strain evidence="5">N/A</strain>
    </source>
</reference>
<evidence type="ECO:0000256" key="4">
    <source>
        <dbReference type="SAM" id="SignalP"/>
    </source>
</evidence>
<keyword evidence="2 4" id="KW-0732">Signal</keyword>
<dbReference type="AlphaFoldDB" id="A0AA36HA36"/>
<feature type="signal peptide" evidence="4">
    <location>
        <begin position="1"/>
        <end position="20"/>
    </location>
</feature>
<dbReference type="PROSITE" id="PS51450">
    <property type="entry name" value="LRR"/>
    <property type="match status" value="12"/>
</dbReference>
<sequence>MVSNSFFVYLWLYLPLLTTGKQFSARNATVKCRFMESPEEDIWRNCDCVPVDNDGSVHIMCRQLLAPTVPSLPSADGNHRESIVALSMVEGSLAFVQQDAFRMHDIQALDFSNNQIQTVNVNAFRGLEMKLTHLSLKHNNLSVIPAWALTYLHHLQVLHLDGNRISYVRANTFDETQLNNLHFLHLDNNQITFIPNMAFARLRLIVLTLSNNRITHLEKMSLPPSLSILELKNNLLTQIPYLALKEETSLQVLDLDGNNITSLHSHSEVHFKNELRLVLRNNKIRSLASTSFKSFRKFKELDLSYNQISSVHPGVFEDISQIKTLDLSYNSIAFIARGTLKNLAKNLERLNLEENIFHALPEALKDLRNLTHLNLNGNKLSKLNEEVTGGVKDALIELSLAYNRLKMVPTNILSGMTRLQHLDLSKNNIKSLHRLAFGTFDGTGTSLVHLNLAGNQLKIIADPGVFLYMTSLAYLDLSYNQLEKIEPQVFEKLPGLERLYLQNNRLREMIFGMSKMQKLRQLNLDNNEIKELPDYLLTATPILEHLSLAANQISSINGKVFHSTTSKALKSLNLGGNKIANISGRSFELLENLQVLKLNNNRIRSIDSSVFAELRNLRHLDLSNNEITWIHPQAFSNMPALETLLLDNNRIEGIDRSAFHRISRIETLDLSHNKLRNFSCEQLGSIQTVYNLNLAHNQLAQIDLTCILRSLIRLDLGHNFLETIRKDMMDGADRLLDINLSNNGILELQGHTFSCCPRLTAIDLSHNHLKTVQKGTFADQELLTRLDLSYNVLQTFQRGCFGKNNILQLNVASNEIAKVPIEALQSTTCISSLNLDKNQIRVLETSQFFGLHNLTRLVISRNLVEAIEDAAFEQLPALNYLDISNNPISTWSPSAFRNMGSSIESLNLANTGLFSIPRMEHHAIRHFNLSMNKIYEITRTDMKRTAQLITLDISNNNLQKLEDDVFEDLVNLKELNISGNPIKYIVGNHFQPLYELETLSMHDLPSLTQLPSPSEFSYLASLHNLEMYNVGNSSLRCNVTHILHHLPPLQSLYIELRDPIFDSQLHDVDMTHMRRLTITGKTIANISSTAVHALRGYKVHLSVINTSLQDFPTSLFTTLSGIYFLTLTLSFNKIRSIQPFKNSVQPWVNQHGTILETIDLTGNPIQCDCSMTWLTEWIRSSTSNARQLEHVYCNNNAIQEYSLAYVYARYDVNSSLCSSQNGRTVDMISFFVCTLWVLLFVSI</sequence>
<evidence type="ECO:0000313" key="6">
    <source>
        <dbReference type="Proteomes" id="UP001176961"/>
    </source>
</evidence>
<evidence type="ECO:0000256" key="3">
    <source>
        <dbReference type="ARBA" id="ARBA00022737"/>
    </source>
</evidence>
<name>A0AA36HA36_CYLNA</name>
<dbReference type="SUPFAM" id="SSF52047">
    <property type="entry name" value="RNI-like"/>
    <property type="match status" value="2"/>
</dbReference>
<dbReference type="PRINTS" id="PR00019">
    <property type="entry name" value="LEURICHRPT"/>
</dbReference>
<organism evidence="5 6">
    <name type="scientific">Cylicocyclus nassatus</name>
    <name type="common">Nematode worm</name>
    <dbReference type="NCBI Taxonomy" id="53992"/>
    <lineage>
        <taxon>Eukaryota</taxon>
        <taxon>Metazoa</taxon>
        <taxon>Ecdysozoa</taxon>
        <taxon>Nematoda</taxon>
        <taxon>Chromadorea</taxon>
        <taxon>Rhabditida</taxon>
        <taxon>Rhabditina</taxon>
        <taxon>Rhabditomorpha</taxon>
        <taxon>Strongyloidea</taxon>
        <taxon>Strongylidae</taxon>
        <taxon>Cylicocyclus</taxon>
    </lineage>
</organism>
<feature type="chain" id="PRO_5041441238" description="Chaoptin" evidence="4">
    <location>
        <begin position="21"/>
        <end position="1243"/>
    </location>
</feature>
<dbReference type="InterPro" id="IPR001611">
    <property type="entry name" value="Leu-rich_rpt"/>
</dbReference>
<proteinExistence type="predicted"/>
<dbReference type="Proteomes" id="UP001176961">
    <property type="component" value="Unassembled WGS sequence"/>
</dbReference>
<dbReference type="InterPro" id="IPR003591">
    <property type="entry name" value="Leu-rich_rpt_typical-subtyp"/>
</dbReference>
<dbReference type="PANTHER" id="PTHR24373:SF275">
    <property type="entry name" value="TIR DOMAIN-CONTAINING PROTEIN"/>
    <property type="match status" value="1"/>
</dbReference>
<dbReference type="SMART" id="SM00364">
    <property type="entry name" value="LRR_BAC"/>
    <property type="match status" value="7"/>
</dbReference>
<dbReference type="SUPFAM" id="SSF52058">
    <property type="entry name" value="L domain-like"/>
    <property type="match status" value="3"/>
</dbReference>
<dbReference type="PANTHER" id="PTHR24373">
    <property type="entry name" value="SLIT RELATED LEUCINE-RICH REPEAT NEURONAL PROTEIN"/>
    <property type="match status" value="1"/>
</dbReference>
<dbReference type="FunFam" id="3.80.10.10:FF:001164">
    <property type="entry name" value="GH01279p"/>
    <property type="match status" value="1"/>
</dbReference>